<feature type="transmembrane region" description="Helical" evidence="7">
    <location>
        <begin position="243"/>
        <end position="263"/>
    </location>
</feature>
<sequence length="278" mass="28829">MSTVIERLGVEAGTGPATTAPARLLRHPLVLGLLLPLGAAAAWELAARAGWIEARLLPPPSVVARAIVELQQSGDLARHTTATLARVAAGFALGLALATGLGALAGFSATARRLLDPTLQALRAIPSIAWVPLFVLWFGIFEASKVALIATGAFFPIYLSLVTGIQGVDRKLVEVGRVCQLGPLALIGRILIPAALPAWLTGVRGGLGLAWMFVIAAELMGASEGLGYLLVDGQMTGNAAQILAALVLFALLGQATDALLVLLTRRLVAWQDSFAKAG</sequence>
<evidence type="ECO:0000256" key="7">
    <source>
        <dbReference type="RuleBase" id="RU363032"/>
    </source>
</evidence>
<dbReference type="Gene3D" id="1.10.3720.10">
    <property type="entry name" value="MetI-like"/>
    <property type="match status" value="1"/>
</dbReference>
<evidence type="ECO:0000256" key="3">
    <source>
        <dbReference type="ARBA" id="ARBA00022475"/>
    </source>
</evidence>
<feature type="transmembrane region" description="Helical" evidence="7">
    <location>
        <begin position="208"/>
        <end position="231"/>
    </location>
</feature>
<keyword evidence="3" id="KW-1003">Cell membrane</keyword>
<evidence type="ECO:0000259" key="8">
    <source>
        <dbReference type="PROSITE" id="PS50928"/>
    </source>
</evidence>
<organism evidence="9 10">
    <name type="scientific">Benzoatithermus flavus</name>
    <dbReference type="NCBI Taxonomy" id="3108223"/>
    <lineage>
        <taxon>Bacteria</taxon>
        <taxon>Pseudomonadati</taxon>
        <taxon>Pseudomonadota</taxon>
        <taxon>Alphaproteobacteria</taxon>
        <taxon>Geminicoccales</taxon>
        <taxon>Geminicoccaceae</taxon>
        <taxon>Benzoatithermus</taxon>
    </lineage>
</organism>
<name>A0ABU8XRM0_9PROT</name>
<dbReference type="CDD" id="cd06261">
    <property type="entry name" value="TM_PBP2"/>
    <property type="match status" value="1"/>
</dbReference>
<comment type="similarity">
    <text evidence="7">Belongs to the binding-protein-dependent transport system permease family.</text>
</comment>
<dbReference type="EMBL" id="JBBLZC010000010">
    <property type="protein sequence ID" value="MEK0083855.1"/>
    <property type="molecule type" value="Genomic_DNA"/>
</dbReference>
<keyword evidence="10" id="KW-1185">Reference proteome</keyword>
<dbReference type="SUPFAM" id="SSF161098">
    <property type="entry name" value="MetI-like"/>
    <property type="match status" value="1"/>
</dbReference>
<gene>
    <name evidence="9" type="ORF">U1T56_11900</name>
</gene>
<feature type="transmembrane region" description="Helical" evidence="7">
    <location>
        <begin position="178"/>
        <end position="196"/>
    </location>
</feature>
<dbReference type="Proteomes" id="UP001375743">
    <property type="component" value="Unassembled WGS sequence"/>
</dbReference>
<evidence type="ECO:0000256" key="4">
    <source>
        <dbReference type="ARBA" id="ARBA00022692"/>
    </source>
</evidence>
<dbReference type="RefSeq" id="WP_418159699.1">
    <property type="nucleotide sequence ID" value="NZ_JBBLZC010000010.1"/>
</dbReference>
<accession>A0ABU8XRM0</accession>
<evidence type="ECO:0000256" key="6">
    <source>
        <dbReference type="ARBA" id="ARBA00023136"/>
    </source>
</evidence>
<comment type="subcellular location">
    <subcellularLocation>
        <location evidence="1 7">Cell membrane</location>
        <topology evidence="1 7">Multi-pass membrane protein</topology>
    </subcellularLocation>
</comment>
<comment type="caution">
    <text evidence="9">The sequence shown here is derived from an EMBL/GenBank/DDBJ whole genome shotgun (WGS) entry which is preliminary data.</text>
</comment>
<dbReference type="InterPro" id="IPR000515">
    <property type="entry name" value="MetI-like"/>
</dbReference>
<proteinExistence type="inferred from homology"/>
<keyword evidence="5 7" id="KW-1133">Transmembrane helix</keyword>
<dbReference type="Pfam" id="PF00528">
    <property type="entry name" value="BPD_transp_1"/>
    <property type="match status" value="1"/>
</dbReference>
<dbReference type="PROSITE" id="PS50928">
    <property type="entry name" value="ABC_TM1"/>
    <property type="match status" value="1"/>
</dbReference>
<evidence type="ECO:0000256" key="1">
    <source>
        <dbReference type="ARBA" id="ARBA00004651"/>
    </source>
</evidence>
<evidence type="ECO:0000313" key="10">
    <source>
        <dbReference type="Proteomes" id="UP001375743"/>
    </source>
</evidence>
<feature type="transmembrane region" description="Helical" evidence="7">
    <location>
        <begin position="121"/>
        <end position="140"/>
    </location>
</feature>
<keyword evidence="4 7" id="KW-0812">Transmembrane</keyword>
<feature type="transmembrane region" description="Helical" evidence="7">
    <location>
        <begin position="146"/>
        <end position="166"/>
    </location>
</feature>
<keyword evidence="6 7" id="KW-0472">Membrane</keyword>
<reference evidence="9 10" key="1">
    <citation type="submission" date="2024-01" db="EMBL/GenBank/DDBJ databases">
        <title>Multi-omics insights into the function and evolution of sodium benzoate biodegradation pathways in Benzoatithermus flavus gen. nov., sp. nov. from hot spring.</title>
        <authorList>
            <person name="Hu C.-J."/>
            <person name="Li W.-J."/>
        </authorList>
    </citation>
    <scope>NUCLEOTIDE SEQUENCE [LARGE SCALE GENOMIC DNA]</scope>
    <source>
        <strain evidence="9 10">SYSU G07066</strain>
    </source>
</reference>
<feature type="domain" description="ABC transmembrane type-1" evidence="8">
    <location>
        <begin position="80"/>
        <end position="260"/>
    </location>
</feature>
<evidence type="ECO:0000256" key="5">
    <source>
        <dbReference type="ARBA" id="ARBA00022989"/>
    </source>
</evidence>
<evidence type="ECO:0000256" key="2">
    <source>
        <dbReference type="ARBA" id="ARBA00022448"/>
    </source>
</evidence>
<dbReference type="PANTHER" id="PTHR30151:SF39">
    <property type="entry name" value="ABC TRANSPORTER PERMEASE PROTEIN"/>
    <property type="match status" value="1"/>
</dbReference>
<dbReference type="InterPro" id="IPR035906">
    <property type="entry name" value="MetI-like_sf"/>
</dbReference>
<evidence type="ECO:0000313" key="9">
    <source>
        <dbReference type="EMBL" id="MEK0083855.1"/>
    </source>
</evidence>
<protein>
    <submittedName>
        <fullName evidence="9">ABC transporter permease</fullName>
    </submittedName>
</protein>
<keyword evidence="2 7" id="KW-0813">Transport</keyword>
<dbReference type="PANTHER" id="PTHR30151">
    <property type="entry name" value="ALKANE SULFONATE ABC TRANSPORTER-RELATED, MEMBRANE SUBUNIT"/>
    <property type="match status" value="1"/>
</dbReference>
<feature type="transmembrane region" description="Helical" evidence="7">
    <location>
        <begin position="87"/>
        <end position="109"/>
    </location>
</feature>